<evidence type="ECO:0000313" key="3">
    <source>
        <dbReference type="Proteomes" id="UP000069620"/>
    </source>
</evidence>
<sequence length="69" mass="6666">MAPTGLITVNNNTSRPMSTPNAMSTPSGAPTLRIGRGMGPVTGSHGHAGGIGAGEGGGNCIGEYATIEG</sequence>
<feature type="compositionally biased region" description="Gly residues" evidence="1">
    <location>
        <begin position="36"/>
        <end position="55"/>
    </location>
</feature>
<accession>A0A117I6M3</accession>
<dbReference type="EMBL" id="BCSX01000039">
    <property type="protein sequence ID" value="GAS90332.1"/>
    <property type="molecule type" value="Genomic_DNA"/>
</dbReference>
<name>A0A117I6M3_9MYCO</name>
<feature type="region of interest" description="Disordered" evidence="1">
    <location>
        <begin position="1"/>
        <end position="55"/>
    </location>
</feature>
<dbReference type="Proteomes" id="UP000069620">
    <property type="component" value="Unassembled WGS sequence"/>
</dbReference>
<organism evidence="2 3">
    <name type="scientific">Mycolicibacterium brisbanense</name>
    <dbReference type="NCBI Taxonomy" id="146020"/>
    <lineage>
        <taxon>Bacteria</taxon>
        <taxon>Bacillati</taxon>
        <taxon>Actinomycetota</taxon>
        <taxon>Actinomycetes</taxon>
        <taxon>Mycobacteriales</taxon>
        <taxon>Mycobacteriaceae</taxon>
        <taxon>Mycolicibacterium</taxon>
    </lineage>
</organism>
<protein>
    <submittedName>
        <fullName evidence="2">Sim protein</fullName>
    </submittedName>
</protein>
<keyword evidence="3" id="KW-1185">Reference proteome</keyword>
<reference evidence="3" key="2">
    <citation type="submission" date="2016-02" db="EMBL/GenBank/DDBJ databases">
        <title>Draft genome sequence of five rapidly growing Mycobacterium species.</title>
        <authorList>
            <person name="Katahira K."/>
            <person name="Gotou Y."/>
            <person name="Iida K."/>
            <person name="Ogura Y."/>
            <person name="Hayashi T."/>
        </authorList>
    </citation>
    <scope>NUCLEOTIDE SEQUENCE [LARGE SCALE GENOMIC DNA]</scope>
    <source>
        <strain evidence="3">JCM15654</strain>
    </source>
</reference>
<evidence type="ECO:0000313" key="2">
    <source>
        <dbReference type="EMBL" id="GAS90332.1"/>
    </source>
</evidence>
<gene>
    <name evidence="2" type="ORF">RMCB_4428</name>
</gene>
<dbReference type="STRING" id="146020.RMCB_4428"/>
<reference evidence="3" key="1">
    <citation type="journal article" date="2016" name="Genome Announc.">
        <title>Draft Genome Sequences of Five Rapidly Growing Mycobacterium Species, M. thermoresistibile, M. fortuitum subsp. acetamidolyticum, M. canariasense, M. brisbanense, and M. novocastrense.</title>
        <authorList>
            <person name="Katahira K."/>
            <person name="Ogura Y."/>
            <person name="Gotoh Y."/>
            <person name="Hayashi T."/>
        </authorList>
    </citation>
    <scope>NUCLEOTIDE SEQUENCE [LARGE SCALE GENOMIC DNA]</scope>
    <source>
        <strain evidence="3">JCM15654</strain>
    </source>
</reference>
<feature type="compositionally biased region" description="Polar residues" evidence="1">
    <location>
        <begin position="7"/>
        <end position="28"/>
    </location>
</feature>
<dbReference type="AlphaFoldDB" id="A0A117I6M3"/>
<comment type="caution">
    <text evidence="2">The sequence shown here is derived from an EMBL/GenBank/DDBJ whole genome shotgun (WGS) entry which is preliminary data.</text>
</comment>
<evidence type="ECO:0000256" key="1">
    <source>
        <dbReference type="SAM" id="MobiDB-lite"/>
    </source>
</evidence>
<proteinExistence type="predicted"/>